<protein>
    <recommendedName>
        <fullName evidence="3 5">glucose-6-phosphate 1-epimerase</fullName>
        <ecNumber evidence="3 5">5.1.3.15</ecNumber>
    </recommendedName>
</protein>
<feature type="active site" evidence="6">
    <location>
        <position position="261"/>
    </location>
</feature>
<dbReference type="GO" id="GO:0005975">
    <property type="term" value="P:carbohydrate metabolic process"/>
    <property type="evidence" value="ECO:0007669"/>
    <property type="project" value="InterPro"/>
</dbReference>
<evidence type="ECO:0000256" key="3">
    <source>
        <dbReference type="ARBA" id="ARBA00012083"/>
    </source>
</evidence>
<dbReference type="EMBL" id="HE573020">
    <property type="protein sequence ID" value="CCC47439.1"/>
    <property type="molecule type" value="Genomic_DNA"/>
</dbReference>
<comment type="catalytic activity">
    <reaction evidence="1">
        <text>alpha-D-glucose 6-phosphate = beta-D-glucose 6-phosphate</text>
        <dbReference type="Rhea" id="RHEA:16249"/>
        <dbReference type="ChEBI" id="CHEBI:58225"/>
        <dbReference type="ChEBI" id="CHEBI:58247"/>
        <dbReference type="EC" id="5.1.3.15"/>
    </reaction>
</comment>
<evidence type="ECO:0000256" key="4">
    <source>
        <dbReference type="ARBA" id="ARBA00023235"/>
    </source>
</evidence>
<dbReference type="GO" id="GO:0005737">
    <property type="term" value="C:cytoplasm"/>
    <property type="evidence" value="ECO:0007669"/>
    <property type="project" value="TreeGrafter"/>
</dbReference>
<feature type="active site" evidence="6">
    <location>
        <position position="157"/>
    </location>
</feature>
<dbReference type="SUPFAM" id="SSF74650">
    <property type="entry name" value="Galactose mutarotase-like"/>
    <property type="match status" value="1"/>
</dbReference>
<dbReference type="PANTHER" id="PTHR11122">
    <property type="entry name" value="APOSPORY-ASSOCIATED PROTEIN C-RELATED"/>
    <property type="match status" value="1"/>
</dbReference>
<sequence length="291" mass="32373">MSKSPVVLTNRDGSSITVHLQGAHLTSWRTASGEEMLYTSPEAVYESGVPIRGGVPIIFPQFSNMGPLPPHGFARVSEWRVKSTADGVATFVFEVPLDNLWGRGAFPSAVAMAPIKKTNSVVELLYTITFNNQHLELGIEISNKDPTLVAEFAFAFHTYFALGDVGQTIVNGVNLTSYIDNRDPRRTLLPPKRLWTINGEIDNTYPRQNCAVLLLDMSKKRTIHISGVNLPDVVVWNPFVEKGKQMKDLPEDGYKKFVCVEHGRIEKHVMLEPASVWRASQRVSVLRGSNI</sequence>
<name>G0TU06_TRYVY</name>
<dbReference type="CDD" id="cd09020">
    <property type="entry name" value="D-hex-6-P-epi_like"/>
    <property type="match status" value="1"/>
</dbReference>
<reference evidence="7" key="1">
    <citation type="journal article" date="2012" name="Proc. Natl. Acad. Sci. U.S.A.">
        <title>Antigenic diversity is generated by distinct evolutionary mechanisms in African trypanosome species.</title>
        <authorList>
            <person name="Jackson A.P."/>
            <person name="Berry A."/>
            <person name="Aslett M."/>
            <person name="Allison H.C."/>
            <person name="Burton P."/>
            <person name="Vavrova-Anderson J."/>
            <person name="Brown R."/>
            <person name="Browne H."/>
            <person name="Corton N."/>
            <person name="Hauser H."/>
            <person name="Gamble J."/>
            <person name="Gilderthorp R."/>
            <person name="Marcello L."/>
            <person name="McQuillan J."/>
            <person name="Otto T.D."/>
            <person name="Quail M.A."/>
            <person name="Sanders M.J."/>
            <person name="van Tonder A."/>
            <person name="Ginger M.L."/>
            <person name="Field M.C."/>
            <person name="Barry J.D."/>
            <person name="Hertz-Fowler C."/>
            <person name="Berriman M."/>
        </authorList>
    </citation>
    <scope>NUCLEOTIDE SEQUENCE</scope>
    <source>
        <strain evidence="7">Y486</strain>
    </source>
</reference>
<dbReference type="Pfam" id="PF01263">
    <property type="entry name" value="Aldose_epim"/>
    <property type="match status" value="1"/>
</dbReference>
<organism evidence="7">
    <name type="scientific">Trypanosoma vivax (strain Y486)</name>
    <dbReference type="NCBI Taxonomy" id="1055687"/>
    <lineage>
        <taxon>Eukaryota</taxon>
        <taxon>Discoba</taxon>
        <taxon>Euglenozoa</taxon>
        <taxon>Kinetoplastea</taxon>
        <taxon>Metakinetoplastina</taxon>
        <taxon>Trypanosomatida</taxon>
        <taxon>Trypanosomatidae</taxon>
        <taxon>Trypanosoma</taxon>
        <taxon>Duttonella</taxon>
    </lineage>
</organism>
<dbReference type="InterPro" id="IPR008183">
    <property type="entry name" value="Aldose_1/G6P_1-epimerase"/>
</dbReference>
<dbReference type="PIRSF" id="PIRSF016020">
    <property type="entry name" value="PHexose_mutarotase"/>
    <property type="match status" value="1"/>
</dbReference>
<dbReference type="OMA" id="TQALHSY"/>
<dbReference type="AlphaFoldDB" id="G0TU06"/>
<dbReference type="EC" id="5.1.3.15" evidence="3 5"/>
<dbReference type="Gene3D" id="2.70.98.10">
    <property type="match status" value="1"/>
</dbReference>
<evidence type="ECO:0000256" key="5">
    <source>
        <dbReference type="PIRNR" id="PIRNR016020"/>
    </source>
</evidence>
<dbReference type="InterPro" id="IPR011013">
    <property type="entry name" value="Gal_mutarotase_sf_dom"/>
</dbReference>
<dbReference type="PANTHER" id="PTHR11122:SF13">
    <property type="entry name" value="GLUCOSE-6-PHOSPHATE 1-EPIMERASE"/>
    <property type="match status" value="1"/>
</dbReference>
<evidence type="ECO:0000256" key="6">
    <source>
        <dbReference type="PIRSR" id="PIRSR016020-1"/>
    </source>
</evidence>
<evidence type="ECO:0000313" key="7">
    <source>
        <dbReference type="EMBL" id="CCC47439.1"/>
    </source>
</evidence>
<comment type="similarity">
    <text evidence="2 5">Belongs to the glucose-6-phosphate 1-epimerase family.</text>
</comment>
<dbReference type="GO" id="GO:0047938">
    <property type="term" value="F:glucose-6-phosphate 1-epimerase activity"/>
    <property type="evidence" value="ECO:0007669"/>
    <property type="project" value="UniProtKB-UniRule"/>
</dbReference>
<keyword evidence="4 5" id="KW-0413">Isomerase</keyword>
<accession>G0TU06</accession>
<evidence type="ECO:0000256" key="2">
    <source>
        <dbReference type="ARBA" id="ARBA00005866"/>
    </source>
</evidence>
<evidence type="ECO:0000256" key="1">
    <source>
        <dbReference type="ARBA" id="ARBA00001096"/>
    </source>
</evidence>
<gene>
    <name evidence="7" type="ORF">TVY486_0401040</name>
</gene>
<dbReference type="InterPro" id="IPR014718">
    <property type="entry name" value="GH-type_carb-bd"/>
</dbReference>
<dbReference type="InterPro" id="IPR025532">
    <property type="entry name" value="G6P_1-epimerase"/>
</dbReference>
<dbReference type="VEuPathDB" id="TriTrypDB:TvY486_0401040"/>
<proteinExistence type="inferred from homology"/>
<dbReference type="GO" id="GO:0030246">
    <property type="term" value="F:carbohydrate binding"/>
    <property type="evidence" value="ECO:0007669"/>
    <property type="project" value="UniProtKB-UniRule"/>
</dbReference>